<name>A0AAD2CT24_9STRA</name>
<protein>
    <submittedName>
        <fullName evidence="1">Uncharacterized protein</fullName>
    </submittedName>
</protein>
<reference evidence="1" key="1">
    <citation type="submission" date="2023-08" db="EMBL/GenBank/DDBJ databases">
        <authorList>
            <person name="Audoor S."/>
            <person name="Bilcke G."/>
        </authorList>
    </citation>
    <scope>NUCLEOTIDE SEQUENCE</scope>
</reference>
<evidence type="ECO:0000313" key="2">
    <source>
        <dbReference type="Proteomes" id="UP001295423"/>
    </source>
</evidence>
<keyword evidence="2" id="KW-1185">Reference proteome</keyword>
<dbReference type="EMBL" id="CAKOGP040001112">
    <property type="protein sequence ID" value="CAJ1942714.1"/>
    <property type="molecule type" value="Genomic_DNA"/>
</dbReference>
<gene>
    <name evidence="1" type="ORF">CYCCA115_LOCUS8085</name>
</gene>
<comment type="caution">
    <text evidence="1">The sequence shown here is derived from an EMBL/GenBank/DDBJ whole genome shotgun (WGS) entry which is preliminary data.</text>
</comment>
<sequence>MQISKFTLITMNKRNISNHRMSPRDDCSVEFQSAEGDISCKFNYLLERDSLHLVKNVRRLQLSRLLCIDDANYDSESSEFSDFEDGDSEWFAINVQGIIDTPTITKRSSLSSKGAAPVKRRSSVKYTAPLKEATKTSEATRLNRLLNRNMTAAKQDFRKRVRNTIGRNSMELNRDRLQKNAVKATQ</sequence>
<accession>A0AAD2CT24</accession>
<proteinExistence type="predicted"/>
<organism evidence="1 2">
    <name type="scientific">Cylindrotheca closterium</name>
    <dbReference type="NCBI Taxonomy" id="2856"/>
    <lineage>
        <taxon>Eukaryota</taxon>
        <taxon>Sar</taxon>
        <taxon>Stramenopiles</taxon>
        <taxon>Ochrophyta</taxon>
        <taxon>Bacillariophyta</taxon>
        <taxon>Bacillariophyceae</taxon>
        <taxon>Bacillariophycidae</taxon>
        <taxon>Bacillariales</taxon>
        <taxon>Bacillariaceae</taxon>
        <taxon>Cylindrotheca</taxon>
    </lineage>
</organism>
<dbReference type="AlphaFoldDB" id="A0AAD2CT24"/>
<dbReference type="Proteomes" id="UP001295423">
    <property type="component" value="Unassembled WGS sequence"/>
</dbReference>
<evidence type="ECO:0000313" key="1">
    <source>
        <dbReference type="EMBL" id="CAJ1942714.1"/>
    </source>
</evidence>